<dbReference type="SUPFAM" id="SSF82693">
    <property type="entry name" value="Multidrug efflux transporter AcrB pore domain, PN1, PN2, PC1 and PC2 subdomains"/>
    <property type="match status" value="3"/>
</dbReference>
<comment type="caution">
    <text evidence="9">The sequence shown here is derived from an EMBL/GenBank/DDBJ whole genome shotgun (WGS) entry which is preliminary data.</text>
</comment>
<keyword evidence="10" id="KW-1185">Reference proteome</keyword>
<feature type="transmembrane region" description="Helical" evidence="8">
    <location>
        <begin position="955"/>
        <end position="976"/>
    </location>
</feature>
<comment type="subcellular location">
    <subcellularLocation>
        <location evidence="1">Cell inner membrane</location>
        <topology evidence="1">Multi-pass membrane protein</topology>
    </subcellularLocation>
</comment>
<evidence type="ECO:0000256" key="4">
    <source>
        <dbReference type="ARBA" id="ARBA00022519"/>
    </source>
</evidence>
<feature type="transmembrane region" description="Helical" evidence="8">
    <location>
        <begin position="368"/>
        <end position="388"/>
    </location>
</feature>
<feature type="transmembrane region" description="Helical" evidence="8">
    <location>
        <begin position="535"/>
        <end position="553"/>
    </location>
</feature>
<feature type="transmembrane region" description="Helical" evidence="8">
    <location>
        <begin position="910"/>
        <end position="935"/>
    </location>
</feature>
<dbReference type="Gene3D" id="3.30.70.1440">
    <property type="entry name" value="Multidrug efflux transporter AcrB pore domain"/>
    <property type="match status" value="1"/>
</dbReference>
<dbReference type="GO" id="GO:0042910">
    <property type="term" value="F:xenobiotic transmembrane transporter activity"/>
    <property type="evidence" value="ECO:0007669"/>
    <property type="project" value="TreeGrafter"/>
</dbReference>
<evidence type="ECO:0000313" key="9">
    <source>
        <dbReference type="EMBL" id="PNS07330.1"/>
    </source>
</evidence>
<dbReference type="EMBL" id="NPZB01000002">
    <property type="protein sequence ID" value="PNS07330.1"/>
    <property type="molecule type" value="Genomic_DNA"/>
</dbReference>
<evidence type="ECO:0000313" key="10">
    <source>
        <dbReference type="Proteomes" id="UP000236220"/>
    </source>
</evidence>
<dbReference type="PANTHER" id="PTHR32063:SF34">
    <property type="entry name" value="MULTIDRUG RESISTANCE PROTEIN MDTC"/>
    <property type="match status" value="1"/>
</dbReference>
<dbReference type="PRINTS" id="PR00702">
    <property type="entry name" value="ACRIFLAVINRP"/>
</dbReference>
<protein>
    <submittedName>
        <fullName evidence="9">Cation/multidrug efflux pump</fullName>
    </submittedName>
</protein>
<keyword evidence="2" id="KW-0813">Transport</keyword>
<dbReference type="SUPFAM" id="SSF82714">
    <property type="entry name" value="Multidrug efflux transporter AcrB TolC docking domain, DN and DC subdomains"/>
    <property type="match status" value="2"/>
</dbReference>
<feature type="transmembrane region" description="Helical" evidence="8">
    <location>
        <begin position="344"/>
        <end position="361"/>
    </location>
</feature>
<feature type="transmembrane region" description="Helical" evidence="8">
    <location>
        <begin position="471"/>
        <end position="495"/>
    </location>
</feature>
<dbReference type="Proteomes" id="UP000236220">
    <property type="component" value="Unassembled WGS sequence"/>
</dbReference>
<dbReference type="InterPro" id="IPR001036">
    <property type="entry name" value="Acrflvin-R"/>
</dbReference>
<proteinExistence type="predicted"/>
<dbReference type="AlphaFoldDB" id="A0A2K1PX09"/>
<dbReference type="Gene3D" id="1.20.1640.10">
    <property type="entry name" value="Multidrug efflux transporter AcrB transmembrane domain"/>
    <property type="match status" value="2"/>
</dbReference>
<evidence type="ECO:0000256" key="8">
    <source>
        <dbReference type="SAM" id="Phobius"/>
    </source>
</evidence>
<evidence type="ECO:0000256" key="1">
    <source>
        <dbReference type="ARBA" id="ARBA00004429"/>
    </source>
</evidence>
<keyword evidence="5 8" id="KW-0812">Transmembrane</keyword>
<feature type="transmembrane region" description="Helical" evidence="8">
    <location>
        <begin position="20"/>
        <end position="43"/>
    </location>
</feature>
<keyword evidence="4" id="KW-0997">Cell inner membrane</keyword>
<keyword evidence="7 8" id="KW-0472">Membrane</keyword>
<dbReference type="FunFam" id="3.30.70.1430:FF:000001">
    <property type="entry name" value="Efflux pump membrane transporter"/>
    <property type="match status" value="1"/>
</dbReference>
<dbReference type="Gene3D" id="3.30.2090.10">
    <property type="entry name" value="Multidrug efflux transporter AcrB TolC docking domain, DN and DC subdomains"/>
    <property type="match status" value="2"/>
</dbReference>
<keyword evidence="6 8" id="KW-1133">Transmembrane helix</keyword>
<dbReference type="Pfam" id="PF00873">
    <property type="entry name" value="ACR_tran"/>
    <property type="match status" value="1"/>
</dbReference>
<feature type="transmembrane region" description="Helical" evidence="8">
    <location>
        <begin position="858"/>
        <end position="877"/>
    </location>
</feature>
<evidence type="ECO:0000256" key="7">
    <source>
        <dbReference type="ARBA" id="ARBA00023136"/>
    </source>
</evidence>
<dbReference type="SUPFAM" id="SSF82866">
    <property type="entry name" value="Multidrug efflux transporter AcrB transmembrane domain"/>
    <property type="match status" value="2"/>
</dbReference>
<dbReference type="GO" id="GO:0005886">
    <property type="term" value="C:plasma membrane"/>
    <property type="evidence" value="ECO:0007669"/>
    <property type="project" value="UniProtKB-SubCell"/>
</dbReference>
<dbReference type="RefSeq" id="WP_240600419.1">
    <property type="nucleotide sequence ID" value="NZ_NPZB01000002.1"/>
</dbReference>
<dbReference type="FunFam" id="1.20.1640.10:FF:000001">
    <property type="entry name" value="Efflux pump membrane transporter"/>
    <property type="match status" value="1"/>
</dbReference>
<reference evidence="9 10" key="1">
    <citation type="submission" date="2017-08" db="EMBL/GenBank/DDBJ databases">
        <title>Lysobacter sylvestris genome.</title>
        <authorList>
            <person name="Zhang D.-C."/>
            <person name="Albuquerque L."/>
            <person name="Franca L."/>
            <person name="Froufe H.J.C."/>
            <person name="Barroso C."/>
            <person name="Egas C."/>
            <person name="Da Costa M."/>
            <person name="Margesin R."/>
        </authorList>
    </citation>
    <scope>NUCLEOTIDE SEQUENCE [LARGE SCALE GENOMIC DNA]</scope>
    <source>
        <strain evidence="9 10">AM20-91</strain>
    </source>
</reference>
<keyword evidence="3" id="KW-1003">Cell membrane</keyword>
<evidence type="ECO:0000256" key="2">
    <source>
        <dbReference type="ARBA" id="ARBA00022448"/>
    </source>
</evidence>
<evidence type="ECO:0000256" key="6">
    <source>
        <dbReference type="ARBA" id="ARBA00022989"/>
    </source>
</evidence>
<evidence type="ECO:0000256" key="3">
    <source>
        <dbReference type="ARBA" id="ARBA00022475"/>
    </source>
</evidence>
<feature type="transmembrane region" description="Helical" evidence="8">
    <location>
        <begin position="988"/>
        <end position="1014"/>
    </location>
</feature>
<accession>A0A2K1PX09</accession>
<feature type="transmembrane region" description="Helical" evidence="8">
    <location>
        <begin position="439"/>
        <end position="459"/>
    </location>
</feature>
<evidence type="ECO:0000256" key="5">
    <source>
        <dbReference type="ARBA" id="ARBA00022692"/>
    </source>
</evidence>
<sequence length="1039" mass="112705">MSKVRQGMSSLSEPFIRRPVATTLVTIGLALLGIAAFGLLAVAPLPQVSIPTIVVQASLPGAGPKTMAQSVATPLERQLGRISGITEMTSQSTQDSTTVTLQFDLSRNINAAGDDVQAALNAARAQLPSGMPDNPTYRKVNPAESPVLVLALTSRSLTPEAIYDEANTIISKKVSQVVGVGLVKVVGSSPRAVRVDLNPTALNKYGIDFDTVRAALQNNNANRPLGFIESDTTHWQILANDQLSVAAQYRDVVIDSKNGADVQLSDIAEVTDSVEDIRNEGFYNGDRAVLVVVSKQPDANIIGTVDRVLALLPQLRASVSSGIAIDVAIERTSSIRASLHDAERTLIVSTLLVITVVFLFIRSWRAMLVPTIVVPMSLMTTFAAMYLLDYSLNTFTLMALTIATGFVIDDTVVVLENISRHIEAGMSRLEAVLLGTREVSFTVVSMSLSLIAVFIPILFFPGMVGRYFREFSITLSIAVVVSLVMSLTTAPMICAQVLARRDRKQGPVSRWGKKVFGFVLRFYERTLRFALSKSPLVMFILLVTIGLNLYLYIKIDKGFFPPEDTGRLYASVEADQAISFKAYSEKVVEFMDVIRGDPAVDAVATYSVGSTGGGMFAALKPWNVRGISTDDVVDRLKSKANDVAGARLSMVPAQDIRIGARMGNGSYQYTLQSDNLDALHEWAPKVTAALENLPELADVSGDQETEGLAVTLEVDRARASRLGVTMEAIDDTLNDSFSQRQVSTIYGPWNQQHVIMGVGQKYLQTPEALKDIYVRGTSGDMVPLMAFARYHSGLDPFSVNHQNQFVASTISFGLAKGVTLSQARESIERTMALLHVPVSVHGGFQGNALEAQKTFSSLPWLILAALLTVYIVLGILYESFVHPLTILSTLPSAGVGTLLALRLFDIELSLIAFIGILLLIGIVQKNAIMMIDFALDAEKNLGLSSSDAVFQACLLRFRPIMMTTFAAMLGALPLAFGGGEGWEMRQPLGISIIGGLFVSQVLTLYSTPVVYLYMDRFRLWCKRKFRVISPAAQDFAPGA</sequence>
<gene>
    <name evidence="9" type="ORF">Lysil_1506</name>
</gene>
<dbReference type="PANTHER" id="PTHR32063">
    <property type="match status" value="1"/>
</dbReference>
<dbReference type="Gene3D" id="3.30.70.1430">
    <property type="entry name" value="Multidrug efflux transporter AcrB pore domain"/>
    <property type="match status" value="2"/>
</dbReference>
<organism evidence="9 10">
    <name type="scientific">Solilutibacter silvestris</name>
    <dbReference type="NCBI Taxonomy" id="1645665"/>
    <lineage>
        <taxon>Bacteria</taxon>
        <taxon>Pseudomonadati</taxon>
        <taxon>Pseudomonadota</taxon>
        <taxon>Gammaproteobacteria</taxon>
        <taxon>Lysobacterales</taxon>
        <taxon>Lysobacteraceae</taxon>
        <taxon>Solilutibacter</taxon>
    </lineage>
</organism>
<dbReference type="InterPro" id="IPR027463">
    <property type="entry name" value="AcrB_DN_DC_subdom"/>
</dbReference>
<dbReference type="Gene3D" id="3.30.70.1320">
    <property type="entry name" value="Multidrug efflux transporter AcrB pore domain like"/>
    <property type="match status" value="1"/>
</dbReference>
<name>A0A2K1PX09_9GAMM</name>